<dbReference type="Gene3D" id="3.40.220.10">
    <property type="entry name" value="Leucine Aminopeptidase, subunit E, domain 1"/>
    <property type="match status" value="1"/>
</dbReference>
<dbReference type="EC" id="3.4.11.1" evidence="6"/>
<dbReference type="GO" id="GO:0005737">
    <property type="term" value="C:cytoplasm"/>
    <property type="evidence" value="ECO:0007669"/>
    <property type="project" value="InterPro"/>
</dbReference>
<dbReference type="EMBL" id="CP056067">
    <property type="protein sequence ID" value="UKJ89786.1"/>
    <property type="molecule type" value="Genomic_DNA"/>
</dbReference>
<dbReference type="CDD" id="cd00433">
    <property type="entry name" value="Peptidase_M17"/>
    <property type="match status" value="1"/>
</dbReference>
<dbReference type="Proteomes" id="UP000244803">
    <property type="component" value="Chromosome 4"/>
</dbReference>
<evidence type="ECO:0000256" key="3">
    <source>
        <dbReference type="ARBA" id="ARBA00022670"/>
    </source>
</evidence>
<proteinExistence type="inferred from homology"/>
<comment type="similarity">
    <text evidence="1">Belongs to the peptidase M17 family.</text>
</comment>
<dbReference type="OrthoDB" id="412814at2759"/>
<accession>A0A976M700</accession>
<dbReference type="InterPro" id="IPR043472">
    <property type="entry name" value="Macro_dom-like"/>
</dbReference>
<evidence type="ECO:0000256" key="2">
    <source>
        <dbReference type="ARBA" id="ARBA00022438"/>
    </source>
</evidence>
<protein>
    <submittedName>
        <fullName evidence="6">Cytosol aminopeptidase</fullName>
        <ecNumber evidence="6">3.4.11.1</ecNumber>
    </submittedName>
</protein>
<dbReference type="GO" id="GO:0006508">
    <property type="term" value="P:proteolysis"/>
    <property type="evidence" value="ECO:0007669"/>
    <property type="project" value="UniProtKB-KW"/>
</dbReference>
<evidence type="ECO:0000313" key="6">
    <source>
        <dbReference type="EMBL" id="UKJ89786.1"/>
    </source>
</evidence>
<dbReference type="AlphaFoldDB" id="A0A976M700"/>
<evidence type="ECO:0000256" key="4">
    <source>
        <dbReference type="ARBA" id="ARBA00022801"/>
    </source>
</evidence>
<keyword evidence="4 6" id="KW-0378">Hydrolase</keyword>
<gene>
    <name evidence="6" type="ORF">MACJ_003040</name>
</gene>
<dbReference type="PANTHER" id="PTHR11963:SF23">
    <property type="entry name" value="CYTOSOL AMINOPEPTIDASE"/>
    <property type="match status" value="1"/>
</dbReference>
<keyword evidence="3" id="KW-0645">Protease</keyword>
<feature type="domain" description="Cytosol aminopeptidase" evidence="5">
    <location>
        <begin position="377"/>
        <end position="384"/>
    </location>
</feature>
<dbReference type="InterPro" id="IPR000819">
    <property type="entry name" value="Peptidase_M17_C"/>
</dbReference>
<dbReference type="SUPFAM" id="SSF52949">
    <property type="entry name" value="Macro domain-like"/>
    <property type="match status" value="1"/>
</dbReference>
<dbReference type="SUPFAM" id="SSF53187">
    <property type="entry name" value="Zn-dependent exopeptidases"/>
    <property type="match status" value="1"/>
</dbReference>
<dbReference type="PRINTS" id="PR00481">
    <property type="entry name" value="LAMNOPPTDASE"/>
</dbReference>
<sequence length="531" mass="58631">MEVKEYPFSQFHGDTLKFHFKPPDSTLDQLSLDSGSVGVFHFAEASEESKKAENEEQGETEYKVDSLNYFPKTFFANQSPLLQMAKNKKFSAGLCDVLESSSTHKSDHMLEIVVGLGKRKDLLSTDLVNVASVAASLASQNKLKSVVFVLRNLCVHYVELLLTNFLVHLCIDNRFKKDTRNEPFLANLVVLHEKHDELSSLEAKVKVLSESINISRELVTAPPNYANPVTISEFLKKKLGELGLEFNVLEREQCEKEKMFCYLSVGQGSKFPPKFLHAVYKPQGDVKKKLVFVGKGIMFDSGGYNIKNSSNWIHLMKFDMGGLSAVFGAAHAIGKLKPSNVEVHFVSASCENMVDANSYRPGDIIVASNGKTVEVTNTDAEGRLTLADALVYATKLEPDYLVDMATLTGAQMVALGTKCAAFYSNDEELAELYAKAAKNGGENAWRMPLLKEQKETLKSKVADLVNSDLKVYAGSVNAAQFLSEFVADKKWVHVDMAGPVWDYKLERGTGYGVMSLVNLALLLAESQTASV</sequence>
<keyword evidence="2 6" id="KW-0031">Aminopeptidase</keyword>
<reference evidence="6" key="1">
    <citation type="submission" date="2022-07" db="EMBL/GenBank/DDBJ databases">
        <title>Evaluation of T. orientalis genome assembly methods using nanopore sequencing and analysis of variation between genomes.</title>
        <authorList>
            <person name="Yam J."/>
            <person name="Micallef M.L."/>
            <person name="Liu M."/>
            <person name="Djordjevic S.P."/>
            <person name="Bogema D.R."/>
            <person name="Jenkins C."/>
        </authorList>
    </citation>
    <scope>NUCLEOTIDE SEQUENCE</scope>
    <source>
        <strain evidence="6">Fish Creek</strain>
    </source>
</reference>
<name>A0A976M700_THEOR</name>
<dbReference type="Gene3D" id="3.40.630.10">
    <property type="entry name" value="Zn peptidases"/>
    <property type="match status" value="1"/>
</dbReference>
<dbReference type="PROSITE" id="PS00631">
    <property type="entry name" value="CYTOSOL_AP"/>
    <property type="match status" value="1"/>
</dbReference>
<dbReference type="InterPro" id="IPR011356">
    <property type="entry name" value="Leucine_aapep/pepB"/>
</dbReference>
<dbReference type="PANTHER" id="PTHR11963">
    <property type="entry name" value="LEUCINE AMINOPEPTIDASE-RELATED"/>
    <property type="match status" value="1"/>
</dbReference>
<dbReference type="Pfam" id="PF00883">
    <property type="entry name" value="Peptidase_M17"/>
    <property type="match status" value="1"/>
</dbReference>
<evidence type="ECO:0000256" key="1">
    <source>
        <dbReference type="ARBA" id="ARBA00009528"/>
    </source>
</evidence>
<dbReference type="GO" id="GO:0070006">
    <property type="term" value="F:metalloaminopeptidase activity"/>
    <property type="evidence" value="ECO:0007669"/>
    <property type="project" value="InterPro"/>
</dbReference>
<dbReference type="GO" id="GO:0030145">
    <property type="term" value="F:manganese ion binding"/>
    <property type="evidence" value="ECO:0007669"/>
    <property type="project" value="InterPro"/>
</dbReference>
<organism evidence="6 7">
    <name type="scientific">Theileria orientalis</name>
    <dbReference type="NCBI Taxonomy" id="68886"/>
    <lineage>
        <taxon>Eukaryota</taxon>
        <taxon>Sar</taxon>
        <taxon>Alveolata</taxon>
        <taxon>Apicomplexa</taxon>
        <taxon>Aconoidasida</taxon>
        <taxon>Piroplasmida</taxon>
        <taxon>Theileriidae</taxon>
        <taxon>Theileria</taxon>
    </lineage>
</organism>
<evidence type="ECO:0000259" key="5">
    <source>
        <dbReference type="PROSITE" id="PS00631"/>
    </source>
</evidence>
<evidence type="ECO:0000313" key="7">
    <source>
        <dbReference type="Proteomes" id="UP000244803"/>
    </source>
</evidence>